<comment type="similarity">
    <text evidence="2 8 9">Belongs to the ATPase epsilon chain family.</text>
</comment>
<feature type="coiled-coil region" evidence="10">
    <location>
        <begin position="91"/>
        <end position="118"/>
    </location>
</feature>
<dbReference type="Gene3D" id="2.60.15.10">
    <property type="entry name" value="F0F1 ATP synthase delta/epsilon subunit, N-terminal"/>
    <property type="match status" value="1"/>
</dbReference>
<evidence type="ECO:0000256" key="8">
    <source>
        <dbReference type="HAMAP-Rule" id="MF_00530"/>
    </source>
</evidence>
<reference evidence="14" key="1">
    <citation type="journal article" date="2015" name="Genome Announc.">
        <title>Whole-Genome Sequences of 80 Environmental and Clinical Isolates of Burkholderia pseudomallei.</title>
        <authorList>
            <person name="Johnson S.L."/>
            <person name="Baker A.L."/>
            <person name="Chain P.S."/>
            <person name="Currie B.J."/>
            <person name="Daligault H.E."/>
            <person name="Davenport K.W."/>
            <person name="Davis C.B."/>
            <person name="Inglis T.J."/>
            <person name="Kaestli M."/>
            <person name="Koren S."/>
            <person name="Mayo M."/>
            <person name="Merritt A.J."/>
            <person name="Price E.P."/>
            <person name="Sarovich D.S."/>
            <person name="Warner J."/>
            <person name="Rosovitz M.J."/>
        </authorList>
    </citation>
    <scope>NUCLEOTIDE SEQUENCE [LARGE SCALE GENOMIC DNA]</scope>
    <source>
        <strain evidence="14">DSM 2030</strain>
    </source>
</reference>
<dbReference type="KEGG" id="tki:TKV_c06480"/>
<dbReference type="CDD" id="cd12152">
    <property type="entry name" value="F1-ATPase_delta"/>
    <property type="match status" value="1"/>
</dbReference>
<evidence type="ECO:0000256" key="5">
    <source>
        <dbReference type="ARBA" id="ARBA00023136"/>
    </source>
</evidence>
<dbReference type="Proteomes" id="UP000029669">
    <property type="component" value="Chromosome"/>
</dbReference>
<evidence type="ECO:0000259" key="11">
    <source>
        <dbReference type="Pfam" id="PF00401"/>
    </source>
</evidence>
<dbReference type="InterPro" id="IPR036771">
    <property type="entry name" value="ATPsynth_dsu/esu_N"/>
</dbReference>
<evidence type="ECO:0000256" key="6">
    <source>
        <dbReference type="ARBA" id="ARBA00023196"/>
    </source>
</evidence>
<dbReference type="InterPro" id="IPR020546">
    <property type="entry name" value="ATP_synth_F1_dsu/esu_N"/>
</dbReference>
<evidence type="ECO:0000256" key="2">
    <source>
        <dbReference type="ARBA" id="ARBA00005712"/>
    </source>
</evidence>
<keyword evidence="7 8" id="KW-0066">ATP synthesis</keyword>
<dbReference type="HAMAP" id="MF_00530">
    <property type="entry name" value="ATP_synth_epsil_bac"/>
    <property type="match status" value="1"/>
</dbReference>
<gene>
    <name evidence="8 13" type="primary">atpC</name>
    <name evidence="13" type="ORF">TKV_c06480</name>
</gene>
<dbReference type="GO" id="GO:0005524">
    <property type="term" value="F:ATP binding"/>
    <property type="evidence" value="ECO:0007669"/>
    <property type="project" value="UniProtKB-UniRule"/>
</dbReference>
<dbReference type="GO" id="GO:0045259">
    <property type="term" value="C:proton-transporting ATP synthase complex"/>
    <property type="evidence" value="ECO:0007669"/>
    <property type="project" value="UniProtKB-KW"/>
</dbReference>
<evidence type="ECO:0000256" key="7">
    <source>
        <dbReference type="ARBA" id="ARBA00023310"/>
    </source>
</evidence>
<evidence type="ECO:0000259" key="12">
    <source>
        <dbReference type="Pfam" id="PF02823"/>
    </source>
</evidence>
<evidence type="ECO:0000256" key="9">
    <source>
        <dbReference type="RuleBase" id="RU003656"/>
    </source>
</evidence>
<keyword evidence="4 8" id="KW-0406">Ion transport</keyword>
<dbReference type="InterPro" id="IPR020547">
    <property type="entry name" value="ATP_synth_F1_esu_C"/>
</dbReference>
<evidence type="ECO:0000256" key="4">
    <source>
        <dbReference type="ARBA" id="ARBA00023065"/>
    </source>
</evidence>
<organism evidence="13 14">
    <name type="scientific">Thermoanaerobacter kivui</name>
    <name type="common">Acetogenium kivui</name>
    <dbReference type="NCBI Taxonomy" id="2325"/>
    <lineage>
        <taxon>Bacteria</taxon>
        <taxon>Bacillati</taxon>
        <taxon>Bacillota</taxon>
        <taxon>Clostridia</taxon>
        <taxon>Thermoanaerobacterales</taxon>
        <taxon>Thermoanaerobacteraceae</taxon>
        <taxon>Thermoanaerobacter</taxon>
    </lineage>
</organism>
<evidence type="ECO:0000256" key="1">
    <source>
        <dbReference type="ARBA" id="ARBA00004202"/>
    </source>
</evidence>
<dbReference type="PANTHER" id="PTHR13822">
    <property type="entry name" value="ATP SYNTHASE DELTA/EPSILON CHAIN"/>
    <property type="match status" value="1"/>
</dbReference>
<dbReference type="eggNOG" id="COG0355">
    <property type="taxonomic scope" value="Bacteria"/>
</dbReference>
<keyword evidence="6 8" id="KW-0139">CF(1)</keyword>
<name>A0A097APU3_THEKI</name>
<keyword evidence="5 8" id="KW-0472">Membrane</keyword>
<comment type="subunit">
    <text evidence="8 9">F-type ATPases have 2 components, CF(1) - the catalytic core - and CF(0) - the membrane proton channel. CF(1) has five subunits: alpha(3), beta(3), gamma(1), delta(1), epsilon(1). CF(0) has three main subunits: a, b and c.</text>
</comment>
<accession>A0A097APU3</accession>
<evidence type="ECO:0000313" key="13">
    <source>
        <dbReference type="EMBL" id="AIS51833.1"/>
    </source>
</evidence>
<protein>
    <recommendedName>
        <fullName evidence="8">ATP synthase epsilon chain</fullName>
    </recommendedName>
    <alternativeName>
        <fullName evidence="8">ATP synthase F1 sector epsilon subunit</fullName>
    </alternativeName>
    <alternativeName>
        <fullName evidence="8">F-ATPase epsilon subunit</fullName>
    </alternativeName>
</protein>
<keyword evidence="14" id="KW-1185">Reference proteome</keyword>
<dbReference type="NCBIfam" id="TIGR01216">
    <property type="entry name" value="ATP_synt_epsi"/>
    <property type="match status" value="1"/>
</dbReference>
<comment type="subcellular location">
    <subcellularLocation>
        <location evidence="1 8">Cell membrane</location>
        <topology evidence="1 8">Peripheral membrane protein</topology>
    </subcellularLocation>
</comment>
<feature type="domain" description="ATP synthase F1 complex delta/epsilon subunit N-terminal" evidence="12">
    <location>
        <begin position="5"/>
        <end position="81"/>
    </location>
</feature>
<dbReference type="STRING" id="2325.TKV_c06480"/>
<evidence type="ECO:0000256" key="10">
    <source>
        <dbReference type="SAM" id="Coils"/>
    </source>
</evidence>
<dbReference type="Pfam" id="PF02823">
    <property type="entry name" value="ATP-synt_DE_N"/>
    <property type="match status" value="1"/>
</dbReference>
<keyword evidence="3 8" id="KW-0813">Transport</keyword>
<dbReference type="RefSeq" id="WP_049684715.1">
    <property type="nucleotide sequence ID" value="NZ_CP009170.1"/>
</dbReference>
<dbReference type="InterPro" id="IPR001469">
    <property type="entry name" value="ATP_synth_F1_dsu/esu"/>
</dbReference>
<dbReference type="AlphaFoldDB" id="A0A097APU3"/>
<dbReference type="OrthoDB" id="9804110at2"/>
<dbReference type="GO" id="GO:0046933">
    <property type="term" value="F:proton-transporting ATP synthase activity, rotational mechanism"/>
    <property type="evidence" value="ECO:0007669"/>
    <property type="project" value="UniProtKB-UniRule"/>
</dbReference>
<sequence length="137" mass="15528">MDKNFHLEVLTPHRKFYEGDVEEIIVTITTGQIGILKGHIPMTAAIGTGTLQIKKDGQWREAFISGGFMEVKRDSVTILSSAVEWPEEIDVARAQAAKERAEEKLRQKKSRQEHLLAEAALKRALMRLRIASKYQNI</sequence>
<feature type="domain" description="ATP synthase epsilon subunit C-terminal" evidence="11">
    <location>
        <begin position="87"/>
        <end position="131"/>
    </location>
</feature>
<dbReference type="InterPro" id="IPR036794">
    <property type="entry name" value="ATP_F1_dsu/esu_C_sf"/>
</dbReference>
<dbReference type="SUPFAM" id="SSF46604">
    <property type="entry name" value="Epsilon subunit of F1F0-ATP synthase C-terminal domain"/>
    <property type="match status" value="1"/>
</dbReference>
<dbReference type="HOGENOM" id="CLU_084338_1_3_9"/>
<keyword evidence="8" id="KW-1003">Cell membrane</keyword>
<keyword evidence="10" id="KW-0175">Coiled coil</keyword>
<proteinExistence type="inferred from homology"/>
<evidence type="ECO:0000313" key="14">
    <source>
        <dbReference type="Proteomes" id="UP000029669"/>
    </source>
</evidence>
<keyword evidence="8" id="KW-0375">Hydrogen ion transport</keyword>
<dbReference type="Pfam" id="PF00401">
    <property type="entry name" value="ATP-synt_DE"/>
    <property type="match status" value="1"/>
</dbReference>
<evidence type="ECO:0000256" key="3">
    <source>
        <dbReference type="ARBA" id="ARBA00022448"/>
    </source>
</evidence>
<dbReference type="GO" id="GO:0005886">
    <property type="term" value="C:plasma membrane"/>
    <property type="evidence" value="ECO:0007669"/>
    <property type="project" value="UniProtKB-SubCell"/>
</dbReference>
<dbReference type="PANTHER" id="PTHR13822:SF10">
    <property type="entry name" value="ATP SYNTHASE EPSILON CHAIN, CHLOROPLASTIC"/>
    <property type="match status" value="1"/>
</dbReference>
<dbReference type="EMBL" id="CP009170">
    <property type="protein sequence ID" value="AIS51833.1"/>
    <property type="molecule type" value="Genomic_DNA"/>
</dbReference>
<dbReference type="NCBIfam" id="NF009980">
    <property type="entry name" value="PRK13446.1"/>
    <property type="match status" value="1"/>
</dbReference>
<dbReference type="SUPFAM" id="SSF51344">
    <property type="entry name" value="Epsilon subunit of F1F0-ATP synthase N-terminal domain"/>
    <property type="match status" value="1"/>
</dbReference>
<dbReference type="Gene3D" id="1.20.5.440">
    <property type="entry name" value="ATP synthase delta/epsilon subunit, C-terminal domain"/>
    <property type="match status" value="1"/>
</dbReference>
<comment type="function">
    <text evidence="8">Produces ATP from ADP in the presence of a proton gradient across the membrane.</text>
</comment>